<proteinExistence type="predicted"/>
<feature type="transmembrane region" description="Helical" evidence="1">
    <location>
        <begin position="6"/>
        <end position="26"/>
    </location>
</feature>
<accession>A0ABC9Z7P7</accession>
<keyword evidence="1" id="KW-0472">Membrane</keyword>
<dbReference type="EMBL" id="BBYQ01000289">
    <property type="protein sequence ID" value="GAP33491.1"/>
    <property type="molecule type" value="Genomic_DNA"/>
</dbReference>
<dbReference type="Proteomes" id="UP000037179">
    <property type="component" value="Unassembled WGS sequence"/>
</dbReference>
<dbReference type="Proteomes" id="UP000180166">
    <property type="component" value="Chromosome"/>
</dbReference>
<reference evidence="4" key="1">
    <citation type="submission" date="2015-07" db="EMBL/GenBank/DDBJ databases">
        <title>Nocardia seriolae U-1 whole genome shotgun sequence.</title>
        <authorList>
            <person name="Imajoh M."/>
            <person name="Fukumoto Y."/>
            <person name="Sukeda M."/>
            <person name="Yamane J."/>
            <person name="Yamasaki K."/>
            <person name="Shimizu M."/>
            <person name="Ohnishi K."/>
            <person name="Oshima S."/>
        </authorList>
    </citation>
    <scope>NUCLEOTIDE SEQUENCE [LARGE SCALE GENOMIC DNA]</scope>
    <source>
        <strain evidence="4">U-1</strain>
    </source>
</reference>
<keyword evidence="1" id="KW-1133">Transmembrane helix</keyword>
<evidence type="ECO:0000313" key="3">
    <source>
        <dbReference type="EMBL" id="GAP33491.1"/>
    </source>
</evidence>
<gene>
    <name evidence="2" type="ORF">NS506_07389</name>
    <name evidence="3" type="ORF">NSK11_contig00289-0001</name>
</gene>
<dbReference type="AlphaFoldDB" id="A0ABC9Z7P7"/>
<evidence type="ECO:0000313" key="5">
    <source>
        <dbReference type="Proteomes" id="UP000180166"/>
    </source>
</evidence>
<keyword evidence="4" id="KW-1185">Reference proteome</keyword>
<keyword evidence="1" id="KW-0812">Transmembrane</keyword>
<organism evidence="3 4">
    <name type="scientific">Nocardia seriolae</name>
    <dbReference type="NCBI Taxonomy" id="37332"/>
    <lineage>
        <taxon>Bacteria</taxon>
        <taxon>Bacillati</taxon>
        <taxon>Actinomycetota</taxon>
        <taxon>Actinomycetes</taxon>
        <taxon>Mycobacteriales</taxon>
        <taxon>Nocardiaceae</taxon>
        <taxon>Nocardia</taxon>
    </lineage>
</organism>
<name>A0ABC9Z7P7_9NOCA</name>
<dbReference type="KEGG" id="nsr:NS506_07389"/>
<reference evidence="2 5" key="3">
    <citation type="submission" date="2016-10" db="EMBL/GenBank/DDBJ databases">
        <title>Genome sequence of Nocardia seriolae strain EM150506, isolated from Anguila japonica.</title>
        <authorList>
            <person name="Han H.-J."/>
        </authorList>
    </citation>
    <scope>NUCLEOTIDE SEQUENCE [LARGE SCALE GENOMIC DNA]</scope>
    <source>
        <strain evidence="2 5">EM150506</strain>
    </source>
</reference>
<sequence length="171" mass="19032">MSVDAAVFGFAGVIVGAITSSAGTIFKEIATTRRELAQRDRIHERERRTAHDVFQRDSIVALQSAISDLIAAAYAELDRMITEYGRTETWPARRWETPTAVGWSETILRLESSRARVFDDDLRSLADRIRISAGDAVWATNLEEAKAAGEPLEPLNRSFNDRVGTVLPPLF</sequence>
<evidence type="ECO:0000256" key="1">
    <source>
        <dbReference type="SAM" id="Phobius"/>
    </source>
</evidence>
<evidence type="ECO:0000313" key="4">
    <source>
        <dbReference type="Proteomes" id="UP000037179"/>
    </source>
</evidence>
<dbReference type="EMBL" id="CP017839">
    <property type="protein sequence ID" value="APB01409.1"/>
    <property type="molecule type" value="Genomic_DNA"/>
</dbReference>
<protein>
    <submittedName>
        <fullName evidence="3">Uncharacterized protein</fullName>
    </submittedName>
</protein>
<evidence type="ECO:0000313" key="2">
    <source>
        <dbReference type="EMBL" id="APB01409.1"/>
    </source>
</evidence>
<reference evidence="3 4" key="2">
    <citation type="journal article" date="2016" name="Genome Announc.">
        <title>Draft Genome Sequence of Erythromycin- and Oxytetracycline-Sensitive Nocardia seriolae Strain U-1 (NBRC 110359).</title>
        <authorList>
            <person name="Imajoh M."/>
            <person name="Sukeda M."/>
            <person name="Shimizu M."/>
            <person name="Yamane J."/>
            <person name="Ohnishi K."/>
            <person name="Oshima S."/>
        </authorList>
    </citation>
    <scope>NUCLEOTIDE SEQUENCE [LARGE SCALE GENOMIC DNA]</scope>
    <source>
        <strain evidence="3 4">U-1</strain>
    </source>
</reference>